<feature type="region of interest" description="Disordered" evidence="1">
    <location>
        <begin position="31"/>
        <end position="64"/>
    </location>
</feature>
<proteinExistence type="predicted"/>
<protein>
    <submittedName>
        <fullName evidence="2">Uncharacterized protein</fullName>
    </submittedName>
</protein>
<dbReference type="EMBL" id="VITN01000007">
    <property type="protein sequence ID" value="TWB20428.1"/>
    <property type="molecule type" value="Genomic_DNA"/>
</dbReference>
<reference evidence="2 3" key="1">
    <citation type="submission" date="2019-06" db="EMBL/GenBank/DDBJ databases">
        <title>Genomic Encyclopedia of Type Strains, Phase IV (KMG-V): Genome sequencing to study the core and pangenomes of soil and plant-associated prokaryotes.</title>
        <authorList>
            <person name="Whitman W."/>
        </authorList>
    </citation>
    <scope>NUCLEOTIDE SEQUENCE [LARGE SCALE GENOMIC DNA]</scope>
    <source>
        <strain evidence="2 3">BR 11880</strain>
    </source>
</reference>
<sequence>MGVKLPLYQSTIGTRDGLLEDGQQAERWPIPFEVPKGRPEGAAPRRGTARRESPGGPAKMKNWQSRSSRVIMGLRRHRLLASRQPFFCRQPPGSKRCLYYLATSGANDIDPTKAGTPVPMGGSGGRQGWRRDCPWRPAAQDGMGTSGMETGPKGPILNLLKERPHALEEAHRHRDRARHGNQLLRLRGRLTPRHHRPAPGAGWTYIRPVCVLVRFVPSLRPGYSPVPAG</sequence>
<evidence type="ECO:0000256" key="1">
    <source>
        <dbReference type="SAM" id="MobiDB-lite"/>
    </source>
</evidence>
<comment type="caution">
    <text evidence="2">The sequence shown here is derived from an EMBL/GenBank/DDBJ whole genome shotgun (WGS) entry which is preliminary data.</text>
</comment>
<dbReference type="AlphaFoldDB" id="A0A560FFQ9"/>
<gene>
    <name evidence="2" type="ORF">FBZ89_107139</name>
</gene>
<dbReference type="Proteomes" id="UP000319859">
    <property type="component" value="Unassembled WGS sequence"/>
</dbReference>
<evidence type="ECO:0000313" key="2">
    <source>
        <dbReference type="EMBL" id="TWB20428.1"/>
    </source>
</evidence>
<organism evidence="2 3">
    <name type="scientific">Nitrospirillum amazonense</name>
    <dbReference type="NCBI Taxonomy" id="28077"/>
    <lineage>
        <taxon>Bacteria</taxon>
        <taxon>Pseudomonadati</taxon>
        <taxon>Pseudomonadota</taxon>
        <taxon>Alphaproteobacteria</taxon>
        <taxon>Rhodospirillales</taxon>
        <taxon>Azospirillaceae</taxon>
        <taxon>Nitrospirillum</taxon>
    </lineage>
</organism>
<evidence type="ECO:0000313" key="3">
    <source>
        <dbReference type="Proteomes" id="UP000319859"/>
    </source>
</evidence>
<name>A0A560FFQ9_9PROT</name>
<accession>A0A560FFQ9</accession>
<feature type="region of interest" description="Disordered" evidence="1">
    <location>
        <begin position="110"/>
        <end position="132"/>
    </location>
</feature>